<proteinExistence type="predicted"/>
<dbReference type="EMBL" id="CM034405">
    <property type="protein sequence ID" value="KAJ0173559.1"/>
    <property type="molecule type" value="Genomic_DNA"/>
</dbReference>
<name>A0ACC1CQ99_9NEOP</name>
<organism evidence="1 2">
    <name type="scientific">Dendrolimus kikuchii</name>
    <dbReference type="NCBI Taxonomy" id="765133"/>
    <lineage>
        <taxon>Eukaryota</taxon>
        <taxon>Metazoa</taxon>
        <taxon>Ecdysozoa</taxon>
        <taxon>Arthropoda</taxon>
        <taxon>Hexapoda</taxon>
        <taxon>Insecta</taxon>
        <taxon>Pterygota</taxon>
        <taxon>Neoptera</taxon>
        <taxon>Endopterygota</taxon>
        <taxon>Lepidoptera</taxon>
        <taxon>Glossata</taxon>
        <taxon>Ditrysia</taxon>
        <taxon>Bombycoidea</taxon>
        <taxon>Lasiocampidae</taxon>
        <taxon>Dendrolimus</taxon>
    </lineage>
</organism>
<evidence type="ECO:0000313" key="1">
    <source>
        <dbReference type="EMBL" id="KAJ0173559.1"/>
    </source>
</evidence>
<dbReference type="Proteomes" id="UP000824533">
    <property type="component" value="Linkage Group LG19"/>
</dbReference>
<reference evidence="1 2" key="1">
    <citation type="journal article" date="2021" name="Front. Genet.">
        <title>Chromosome-Level Genome Assembly Reveals Significant Gene Expansion in the Toll and IMD Signaling Pathways of Dendrolimus kikuchii.</title>
        <authorList>
            <person name="Zhou J."/>
            <person name="Wu P."/>
            <person name="Xiong Z."/>
            <person name="Liu N."/>
            <person name="Zhao N."/>
            <person name="Ji M."/>
            <person name="Qiu Y."/>
            <person name="Yang B."/>
        </authorList>
    </citation>
    <scope>NUCLEOTIDE SEQUENCE [LARGE SCALE GENOMIC DNA]</scope>
    <source>
        <strain evidence="1">Ann1</strain>
    </source>
</reference>
<evidence type="ECO:0000313" key="2">
    <source>
        <dbReference type="Proteomes" id="UP000824533"/>
    </source>
</evidence>
<gene>
    <name evidence="1" type="ORF">K1T71_010708</name>
</gene>
<accession>A0ACC1CQ99</accession>
<sequence>MSNIQRKTVVTRSKNSKRKEGKENDKKISVVVEEEKTDKIEYNTNISELGPCGIIKINKVNKREVCQGKETIKKLKSTSKRLNIQKKEKENNTPKKDKKNKLFDWSSSDTDKEIVYTESDDSPYVNEESSTESTHITVQTSRLPLPTFSPRAVLMYSAAVGGEGAVALQLREAAPGELDTARDDCNNIHILVQKNCLGSACFLASILTQITEIHYVFFIFTHLLNLPWTSTNNSKPKLAKSVQPFSGFSETNEQQLIFIYIDKIRSY</sequence>
<protein>
    <submittedName>
        <fullName evidence="1">Uncharacterized protein</fullName>
    </submittedName>
</protein>
<keyword evidence="2" id="KW-1185">Reference proteome</keyword>
<comment type="caution">
    <text evidence="1">The sequence shown here is derived from an EMBL/GenBank/DDBJ whole genome shotgun (WGS) entry which is preliminary data.</text>
</comment>